<dbReference type="InterPro" id="IPR036388">
    <property type="entry name" value="WH-like_DNA-bd_sf"/>
</dbReference>
<dbReference type="Proteomes" id="UP001207930">
    <property type="component" value="Unassembled WGS sequence"/>
</dbReference>
<proteinExistence type="predicted"/>
<protein>
    <submittedName>
        <fullName evidence="3">MGMT family protein</fullName>
    </submittedName>
</protein>
<gene>
    <name evidence="3" type="ORF">OKA04_17460</name>
</gene>
<dbReference type="RefSeq" id="WP_264502486.1">
    <property type="nucleotide sequence ID" value="NZ_JAPDDS010000010.1"/>
</dbReference>
<evidence type="ECO:0000313" key="3">
    <source>
        <dbReference type="EMBL" id="MCW1886530.1"/>
    </source>
</evidence>
<evidence type="ECO:0000256" key="1">
    <source>
        <dbReference type="ARBA" id="ARBA00022763"/>
    </source>
</evidence>
<comment type="caution">
    <text evidence="3">The sequence shown here is derived from an EMBL/GenBank/DDBJ whole genome shotgun (WGS) entry which is preliminary data.</text>
</comment>
<dbReference type="CDD" id="cd06445">
    <property type="entry name" value="ATase"/>
    <property type="match status" value="1"/>
</dbReference>
<dbReference type="SUPFAM" id="SSF46767">
    <property type="entry name" value="Methylated DNA-protein cysteine methyltransferase, C-terminal domain"/>
    <property type="match status" value="1"/>
</dbReference>
<dbReference type="PANTHER" id="PTHR42942">
    <property type="entry name" value="6-O-METHYLGUANINE DNA METHYLTRANSFERASE"/>
    <property type="match status" value="1"/>
</dbReference>
<dbReference type="EMBL" id="JAPDDS010000010">
    <property type="protein sequence ID" value="MCW1886530.1"/>
    <property type="molecule type" value="Genomic_DNA"/>
</dbReference>
<reference evidence="3 4" key="1">
    <citation type="submission" date="2022-10" db="EMBL/GenBank/DDBJ databases">
        <title>Luteolibacter flavescens strain MCCC 1K03193, whole genome shotgun sequencing project.</title>
        <authorList>
            <person name="Zhao G."/>
            <person name="Shen L."/>
        </authorList>
    </citation>
    <scope>NUCLEOTIDE SEQUENCE [LARGE SCALE GENOMIC DNA]</scope>
    <source>
        <strain evidence="3 4">MCCC 1K03193</strain>
    </source>
</reference>
<keyword evidence="4" id="KW-1185">Reference proteome</keyword>
<keyword evidence="1" id="KW-0227">DNA damage</keyword>
<name>A0ABT3FSI6_9BACT</name>
<dbReference type="Pfam" id="PF01035">
    <property type="entry name" value="DNA_binding_1"/>
    <property type="match status" value="1"/>
</dbReference>
<evidence type="ECO:0000313" key="4">
    <source>
        <dbReference type="Proteomes" id="UP001207930"/>
    </source>
</evidence>
<dbReference type="InterPro" id="IPR052520">
    <property type="entry name" value="ATL_DNA_repair"/>
</dbReference>
<feature type="domain" description="Methylated-DNA-[protein]-cysteine S-methyltransferase DNA binding" evidence="2">
    <location>
        <begin position="11"/>
        <end position="90"/>
    </location>
</feature>
<organism evidence="3 4">
    <name type="scientific">Luteolibacter flavescens</name>
    <dbReference type="NCBI Taxonomy" id="1859460"/>
    <lineage>
        <taxon>Bacteria</taxon>
        <taxon>Pseudomonadati</taxon>
        <taxon>Verrucomicrobiota</taxon>
        <taxon>Verrucomicrobiia</taxon>
        <taxon>Verrucomicrobiales</taxon>
        <taxon>Verrucomicrobiaceae</taxon>
        <taxon>Luteolibacter</taxon>
    </lineage>
</organism>
<accession>A0ABT3FSI6</accession>
<dbReference type="Gene3D" id="1.10.10.10">
    <property type="entry name" value="Winged helix-like DNA-binding domain superfamily/Winged helix DNA-binding domain"/>
    <property type="match status" value="1"/>
</dbReference>
<evidence type="ECO:0000259" key="2">
    <source>
        <dbReference type="Pfam" id="PF01035"/>
    </source>
</evidence>
<dbReference type="PANTHER" id="PTHR42942:SF1">
    <property type="entry name" value="ALKYLTRANSFERASE-LIKE PROTEIN 1"/>
    <property type="match status" value="1"/>
</dbReference>
<dbReference type="InterPro" id="IPR014048">
    <property type="entry name" value="MethylDNA_cys_MeTrfase_DNA-bd"/>
</dbReference>
<sequence length="119" mass="13429">MPKSSAFPRIRAEVIRLVALIPEGRFTTYGSIALHMNCNPRHVAQSLSGLTEEEARDLPWHRVVAADARISRSMDPELAAKQKALLGKEGMKVNARGFIQDSDDHFHVVGIRRDIRWKD</sequence>
<dbReference type="InterPro" id="IPR036217">
    <property type="entry name" value="MethylDNA_cys_MeTrfase_DNAb"/>
</dbReference>